<dbReference type="Proteomes" id="UP000655588">
    <property type="component" value="Unassembled WGS sequence"/>
</dbReference>
<proteinExistence type="predicted"/>
<protein>
    <submittedName>
        <fullName evidence="1">Uncharacterized protein</fullName>
    </submittedName>
</protein>
<name>A0A833SB38_9HYME</name>
<keyword evidence="2" id="KW-1185">Reference proteome</keyword>
<dbReference type="EMBL" id="WNWW01000023">
    <property type="protein sequence ID" value="KAF3430696.1"/>
    <property type="molecule type" value="Genomic_DNA"/>
</dbReference>
<accession>A0A833SB38</accession>
<gene>
    <name evidence="1" type="ORF">E2986_12639</name>
</gene>
<comment type="caution">
    <text evidence="1">The sequence shown here is derived from an EMBL/GenBank/DDBJ whole genome shotgun (WGS) entry which is preliminary data.</text>
</comment>
<dbReference type="AlphaFoldDB" id="A0A833SB38"/>
<evidence type="ECO:0000313" key="2">
    <source>
        <dbReference type="Proteomes" id="UP000655588"/>
    </source>
</evidence>
<organism evidence="1 2">
    <name type="scientific">Frieseomelitta varia</name>
    <dbReference type="NCBI Taxonomy" id="561572"/>
    <lineage>
        <taxon>Eukaryota</taxon>
        <taxon>Metazoa</taxon>
        <taxon>Ecdysozoa</taxon>
        <taxon>Arthropoda</taxon>
        <taxon>Hexapoda</taxon>
        <taxon>Insecta</taxon>
        <taxon>Pterygota</taxon>
        <taxon>Neoptera</taxon>
        <taxon>Endopterygota</taxon>
        <taxon>Hymenoptera</taxon>
        <taxon>Apocrita</taxon>
        <taxon>Aculeata</taxon>
        <taxon>Apoidea</taxon>
        <taxon>Anthophila</taxon>
        <taxon>Apidae</taxon>
        <taxon>Frieseomelitta</taxon>
    </lineage>
</organism>
<evidence type="ECO:0000313" key="1">
    <source>
        <dbReference type="EMBL" id="KAF3430696.1"/>
    </source>
</evidence>
<reference evidence="1" key="1">
    <citation type="submission" date="2019-11" db="EMBL/GenBank/DDBJ databases">
        <title>The nuclear and mitochondrial genomes of Frieseomelitta varia - a highly eusocial stingless bee (Meliponini) with a permanently sterile worker caste.</title>
        <authorList>
            <person name="Freitas F.C.P."/>
            <person name="Lourenco A.P."/>
            <person name="Nunes F.M.F."/>
            <person name="Paschoal A.R."/>
            <person name="Abreu F.C.P."/>
            <person name="Barbin F.O."/>
            <person name="Bataglia L."/>
            <person name="Cardoso-Junior C.A.M."/>
            <person name="Cervoni M.S."/>
            <person name="Silva S.R."/>
            <person name="Dalarmi F."/>
            <person name="Del Lama M.A."/>
            <person name="Depintor T.S."/>
            <person name="Ferreira K.M."/>
            <person name="Goria P.S."/>
            <person name="Jaskot M.C."/>
            <person name="Lago D.C."/>
            <person name="Luna-Lucena D."/>
            <person name="Moda L.M."/>
            <person name="Nascimento L."/>
            <person name="Pedrino M."/>
            <person name="Rabico F.O."/>
            <person name="Sanches F.C."/>
            <person name="Santos D.E."/>
            <person name="Santos C.G."/>
            <person name="Vieira J."/>
            <person name="Lopes T.F."/>
            <person name="Barchuk A.R."/>
            <person name="Hartfelder K."/>
            <person name="Simoes Z.L.P."/>
            <person name="Bitondi M.M.G."/>
            <person name="Pinheiro D.G."/>
        </authorList>
    </citation>
    <scope>NUCLEOTIDE SEQUENCE</scope>
    <source>
        <strain evidence="1">USP_RPSP 00005682</strain>
        <tissue evidence="1">Whole individual</tissue>
    </source>
</reference>
<sequence>MSNISKNVADDVIHKNWYFHDVSLQRTIVTIISTNKLECKLSIFQNIDLTLPSFITVYASVRYLLMLIA</sequence>